<organism evidence="2 3">
    <name type="scientific">Prunus dulcis</name>
    <name type="common">Almond</name>
    <name type="synonym">Amygdalus dulcis</name>
    <dbReference type="NCBI Taxonomy" id="3755"/>
    <lineage>
        <taxon>Eukaryota</taxon>
        <taxon>Viridiplantae</taxon>
        <taxon>Streptophyta</taxon>
        <taxon>Embryophyta</taxon>
        <taxon>Tracheophyta</taxon>
        <taxon>Spermatophyta</taxon>
        <taxon>Magnoliopsida</taxon>
        <taxon>eudicotyledons</taxon>
        <taxon>Gunneridae</taxon>
        <taxon>Pentapetalae</taxon>
        <taxon>rosids</taxon>
        <taxon>fabids</taxon>
        <taxon>Rosales</taxon>
        <taxon>Rosaceae</taxon>
        <taxon>Amygdaloideae</taxon>
        <taxon>Amygdaleae</taxon>
        <taxon>Prunus</taxon>
    </lineage>
</organism>
<feature type="domain" description="Retroviral polymerase SH3-like" evidence="1">
    <location>
        <begin position="2"/>
        <end position="50"/>
    </location>
</feature>
<protein>
    <recommendedName>
        <fullName evidence="1">Retroviral polymerase SH3-like domain-containing protein</fullName>
    </recommendedName>
</protein>
<dbReference type="EMBL" id="JAJFAZ020000001">
    <property type="protein sequence ID" value="KAI5350154.1"/>
    <property type="molecule type" value="Genomic_DNA"/>
</dbReference>
<dbReference type="Pfam" id="PF25597">
    <property type="entry name" value="SH3_retrovirus"/>
    <property type="match status" value="1"/>
</dbReference>
<gene>
    <name evidence="2" type="ORF">L3X38_003045</name>
</gene>
<sequence>MQKKLDSKTISCYFVGYPDRTKGYRFYCPNHTTRFVETQRVVFIEEEKEETDTADFEFEEIIESKVNAEAGNKEKGVTILSFDNLNKEILPAHEDLSNHQNAEVEIHQNAEVEMQLNLLEQPQTIELRRSQRTRRPALPNDYFCLFARI</sequence>
<accession>A0AAD4ZLA1</accession>
<evidence type="ECO:0000313" key="3">
    <source>
        <dbReference type="Proteomes" id="UP001054821"/>
    </source>
</evidence>
<dbReference type="InterPro" id="IPR057670">
    <property type="entry name" value="SH3_retrovirus"/>
</dbReference>
<evidence type="ECO:0000313" key="2">
    <source>
        <dbReference type="EMBL" id="KAI5350154.1"/>
    </source>
</evidence>
<evidence type="ECO:0000259" key="1">
    <source>
        <dbReference type="Pfam" id="PF25597"/>
    </source>
</evidence>
<proteinExistence type="predicted"/>
<dbReference type="Proteomes" id="UP001054821">
    <property type="component" value="Chromosome 1"/>
</dbReference>
<keyword evidence="3" id="KW-1185">Reference proteome</keyword>
<reference evidence="2 3" key="1">
    <citation type="journal article" date="2022" name="G3 (Bethesda)">
        <title>Whole-genome sequence and methylome profiling of the almond [Prunus dulcis (Mill.) D.A. Webb] cultivar 'Nonpareil'.</title>
        <authorList>
            <person name="D'Amico-Willman K.M."/>
            <person name="Ouma W.Z."/>
            <person name="Meulia T."/>
            <person name="Sideli G.M."/>
            <person name="Gradziel T.M."/>
            <person name="Fresnedo-Ramirez J."/>
        </authorList>
    </citation>
    <scope>NUCLEOTIDE SEQUENCE [LARGE SCALE GENOMIC DNA]</scope>
    <source>
        <strain evidence="2">Clone GOH B32 T37-40</strain>
    </source>
</reference>
<name>A0AAD4ZLA1_PRUDU</name>
<dbReference type="AlphaFoldDB" id="A0AAD4ZLA1"/>
<comment type="caution">
    <text evidence="2">The sequence shown here is derived from an EMBL/GenBank/DDBJ whole genome shotgun (WGS) entry which is preliminary data.</text>
</comment>